<name>A0ABP1QCQ2_9HEXA</name>
<evidence type="ECO:0000256" key="2">
    <source>
        <dbReference type="SAM" id="Phobius"/>
    </source>
</evidence>
<evidence type="ECO:0000313" key="3">
    <source>
        <dbReference type="EMBL" id="CAL8098487.1"/>
    </source>
</evidence>
<accession>A0ABP1QCQ2</accession>
<keyword evidence="4" id="KW-1185">Reference proteome</keyword>
<sequence length="285" mass="32444">MGKSIQDELINCGSNVDKVIAVYQNLKRKISFINSVLGNLVLATYVCVIAYYCELPDVLMGVGDFNVKSIEKVIMHFFANTVTWTLAAEFHSMATKKFYKWHEDWLFIDAKLELQGVSTVKTNTTSIIGENVWNEQKLFAVENMLQREPLALSCKFFPVTYGFLGSTLFSKMNNMVSPGMKKDILNTGELPREQTGKDGDEYSYEEESISSRRFENIAEDRPSHNSAETVKYDYVEDRFPGGRSIYGKPDDEEINNGADKGKDMTAPRRVKSKWARPKNRGRHGR</sequence>
<reference evidence="3 4" key="1">
    <citation type="submission" date="2024-08" db="EMBL/GenBank/DDBJ databases">
        <authorList>
            <person name="Cucini C."/>
            <person name="Frati F."/>
        </authorList>
    </citation>
    <scope>NUCLEOTIDE SEQUENCE [LARGE SCALE GENOMIC DNA]</scope>
</reference>
<feature type="transmembrane region" description="Helical" evidence="2">
    <location>
        <begin position="32"/>
        <end position="53"/>
    </location>
</feature>
<evidence type="ECO:0000256" key="1">
    <source>
        <dbReference type="SAM" id="MobiDB-lite"/>
    </source>
</evidence>
<dbReference type="EMBL" id="CAXLJM020000030">
    <property type="protein sequence ID" value="CAL8098487.1"/>
    <property type="molecule type" value="Genomic_DNA"/>
</dbReference>
<evidence type="ECO:0000313" key="4">
    <source>
        <dbReference type="Proteomes" id="UP001642540"/>
    </source>
</evidence>
<keyword evidence="2" id="KW-0812">Transmembrane</keyword>
<gene>
    <name evidence="3" type="ORF">ODALV1_LOCUS9953</name>
</gene>
<keyword evidence="2" id="KW-1133">Transmembrane helix</keyword>
<keyword evidence="2" id="KW-0472">Membrane</keyword>
<dbReference type="Proteomes" id="UP001642540">
    <property type="component" value="Unassembled WGS sequence"/>
</dbReference>
<protein>
    <submittedName>
        <fullName evidence="3">Uncharacterized protein</fullName>
    </submittedName>
</protein>
<feature type="region of interest" description="Disordered" evidence="1">
    <location>
        <begin position="241"/>
        <end position="285"/>
    </location>
</feature>
<organism evidence="3 4">
    <name type="scientific">Orchesella dallaii</name>
    <dbReference type="NCBI Taxonomy" id="48710"/>
    <lineage>
        <taxon>Eukaryota</taxon>
        <taxon>Metazoa</taxon>
        <taxon>Ecdysozoa</taxon>
        <taxon>Arthropoda</taxon>
        <taxon>Hexapoda</taxon>
        <taxon>Collembola</taxon>
        <taxon>Entomobryomorpha</taxon>
        <taxon>Entomobryoidea</taxon>
        <taxon>Orchesellidae</taxon>
        <taxon>Orchesellinae</taxon>
        <taxon>Orchesella</taxon>
    </lineage>
</organism>
<feature type="compositionally biased region" description="Basic residues" evidence="1">
    <location>
        <begin position="268"/>
        <end position="285"/>
    </location>
</feature>
<proteinExistence type="predicted"/>
<comment type="caution">
    <text evidence="3">The sequence shown here is derived from an EMBL/GenBank/DDBJ whole genome shotgun (WGS) entry which is preliminary data.</text>
</comment>